<organism evidence="7 8">
    <name type="scientific">Candidatus Spyradenecus faecavium</name>
    <dbReference type="NCBI Taxonomy" id="2840947"/>
    <lineage>
        <taxon>Bacteria</taxon>
        <taxon>Pseudomonadati</taxon>
        <taxon>Lentisphaerota</taxon>
        <taxon>Lentisphaeria</taxon>
        <taxon>Lentisphaerales</taxon>
        <taxon>Lentisphaeraceae</taxon>
        <taxon>Lentisphaeraceae incertae sedis</taxon>
        <taxon>Candidatus Spyradenecus</taxon>
    </lineage>
</organism>
<dbReference type="InterPro" id="IPR052351">
    <property type="entry name" value="Ornithine_N-alpha-AT"/>
</dbReference>
<feature type="domain" description="Phospholipid/glycerol acyltransferase" evidence="6">
    <location>
        <begin position="84"/>
        <end position="208"/>
    </location>
</feature>
<dbReference type="Pfam" id="PF19576">
    <property type="entry name" value="Acyltransf_2"/>
    <property type="match status" value="1"/>
</dbReference>
<evidence type="ECO:0000256" key="3">
    <source>
        <dbReference type="ARBA" id="ARBA00022679"/>
    </source>
</evidence>
<dbReference type="InterPro" id="IPR045746">
    <property type="entry name" value="ACT14924-like_Acyltransf_dom"/>
</dbReference>
<dbReference type="Proteomes" id="UP000886845">
    <property type="component" value="Unassembled WGS sequence"/>
</dbReference>
<dbReference type="Pfam" id="PF13444">
    <property type="entry name" value="Acetyltransf_5"/>
    <property type="match status" value="1"/>
</dbReference>
<protein>
    <submittedName>
        <fullName evidence="7">Lysophospholipid acyltransferase family protein</fullName>
    </submittedName>
</protein>
<name>A0A9D1NM69_9BACT</name>
<comment type="pathway">
    <text evidence="1">Lipid metabolism.</text>
</comment>
<dbReference type="SUPFAM" id="SSF69593">
    <property type="entry name" value="Glycerol-3-phosphate (1)-acyltransferase"/>
    <property type="match status" value="1"/>
</dbReference>
<dbReference type="EMBL" id="DVOR01000073">
    <property type="protein sequence ID" value="HIV08933.1"/>
    <property type="molecule type" value="Genomic_DNA"/>
</dbReference>
<dbReference type="AlphaFoldDB" id="A0A9D1NM69"/>
<dbReference type="SUPFAM" id="SSF55729">
    <property type="entry name" value="Acyl-CoA N-acyltransferases (Nat)"/>
    <property type="match status" value="1"/>
</dbReference>
<dbReference type="InterPro" id="IPR016181">
    <property type="entry name" value="Acyl_CoA_acyltransferase"/>
</dbReference>
<evidence type="ECO:0000313" key="7">
    <source>
        <dbReference type="EMBL" id="HIV08933.1"/>
    </source>
</evidence>
<keyword evidence="5 7" id="KW-0012">Acyltransferase</keyword>
<evidence type="ECO:0000256" key="4">
    <source>
        <dbReference type="ARBA" id="ARBA00023098"/>
    </source>
</evidence>
<proteinExistence type="predicted"/>
<dbReference type="Gene3D" id="3.40.630.30">
    <property type="match status" value="1"/>
</dbReference>
<keyword evidence="2" id="KW-0444">Lipid biosynthesis</keyword>
<keyword evidence="4" id="KW-0443">Lipid metabolism</keyword>
<reference evidence="7" key="1">
    <citation type="submission" date="2020-10" db="EMBL/GenBank/DDBJ databases">
        <authorList>
            <person name="Gilroy R."/>
        </authorList>
    </citation>
    <scope>NUCLEOTIDE SEQUENCE</scope>
    <source>
        <strain evidence="7">35461</strain>
    </source>
</reference>
<accession>A0A9D1NM69</accession>
<gene>
    <name evidence="7" type="ORF">IAC79_02315</name>
</gene>
<sequence length="608" mass="69354">MANAEKLYALPWQTVRQPLLRWTLRLTHAWIERALGLRRLNAYYERVHRTPGEGAFPARILEAMEVRTEVSDEDVARIPAEGSLLVVANHPFGAMEGLALLELIRRRRPDVKIMANYILARIPELREDFFFVDPFGRPGSVARNVNTLRQALNWLKEGKALIVFPAGEVASFAPHAFRVRDPAWQPSLMALARRAGVERFLPVFVPGSASPLFHLVGKVHPRLRTILLPREMIRLRRHTLTLRVGTPLAGATLFRRFAEDADALRYLRFRTFLLAGRVDASRFERQMRRLTLDDANRENAPVIPPVPPAELEAELKALPPEAHLCSVEAYDIYAAQGRDIPVTLREIGRLREITFRAAGEGTGRDLDTDDFDIAYHQIILWQRERREIVGCYRLALSDVITETAGLSALYTRTLFRFDERFLGHLPGPAVELGRSFVRPEYQRAFAPLLLLWRGVLVFLANHPRYTVLFGPVSISHDFRSASRDILLAYLRARCSNEDLAKWVSPRLPPKRQHFVEWRSPEYADFLASEGDVNDALAEIEEGRREMPVLIRQYLKLGGRIIAFNVDPDFGTVVDGLIVLNLLDAPKRDIARYMGKELYESYVNALRKG</sequence>
<dbReference type="CDD" id="cd07986">
    <property type="entry name" value="LPLAT_ACT14924-like"/>
    <property type="match status" value="1"/>
</dbReference>
<dbReference type="PANTHER" id="PTHR37323">
    <property type="entry name" value="GCN5-RELATED N-ACETYLTRANSFERASE"/>
    <property type="match status" value="1"/>
</dbReference>
<evidence type="ECO:0000313" key="8">
    <source>
        <dbReference type="Proteomes" id="UP000886845"/>
    </source>
</evidence>
<dbReference type="GO" id="GO:0006629">
    <property type="term" value="P:lipid metabolic process"/>
    <property type="evidence" value="ECO:0007669"/>
    <property type="project" value="UniProtKB-KW"/>
</dbReference>
<comment type="caution">
    <text evidence="7">The sequence shown here is derived from an EMBL/GenBank/DDBJ whole genome shotgun (WGS) entry which is preliminary data.</text>
</comment>
<dbReference type="PANTHER" id="PTHR37323:SF1">
    <property type="entry name" value="L-ORNITHINE N(ALPHA)-ACYLTRANSFERASE"/>
    <property type="match status" value="1"/>
</dbReference>
<evidence type="ECO:0000256" key="1">
    <source>
        <dbReference type="ARBA" id="ARBA00005189"/>
    </source>
</evidence>
<keyword evidence="3" id="KW-0808">Transferase</keyword>
<reference evidence="7" key="2">
    <citation type="journal article" date="2021" name="PeerJ">
        <title>Extensive microbial diversity within the chicken gut microbiome revealed by metagenomics and culture.</title>
        <authorList>
            <person name="Gilroy R."/>
            <person name="Ravi A."/>
            <person name="Getino M."/>
            <person name="Pursley I."/>
            <person name="Horton D.L."/>
            <person name="Alikhan N.F."/>
            <person name="Baker D."/>
            <person name="Gharbi K."/>
            <person name="Hall N."/>
            <person name="Watson M."/>
            <person name="Adriaenssens E.M."/>
            <person name="Foster-Nyarko E."/>
            <person name="Jarju S."/>
            <person name="Secka A."/>
            <person name="Antonio M."/>
            <person name="Oren A."/>
            <person name="Chaudhuri R.R."/>
            <person name="La Ragione R."/>
            <person name="Hildebrand F."/>
            <person name="Pallen M.J."/>
        </authorList>
    </citation>
    <scope>NUCLEOTIDE SEQUENCE</scope>
    <source>
        <strain evidence="7">35461</strain>
    </source>
</reference>
<dbReference type="SMART" id="SM00563">
    <property type="entry name" value="PlsC"/>
    <property type="match status" value="1"/>
</dbReference>
<evidence type="ECO:0000256" key="5">
    <source>
        <dbReference type="ARBA" id="ARBA00023315"/>
    </source>
</evidence>
<dbReference type="InterPro" id="IPR002123">
    <property type="entry name" value="Plipid/glycerol_acylTrfase"/>
</dbReference>
<dbReference type="GO" id="GO:0016746">
    <property type="term" value="F:acyltransferase activity"/>
    <property type="evidence" value="ECO:0007669"/>
    <property type="project" value="UniProtKB-KW"/>
</dbReference>
<evidence type="ECO:0000256" key="2">
    <source>
        <dbReference type="ARBA" id="ARBA00022516"/>
    </source>
</evidence>
<evidence type="ECO:0000259" key="6">
    <source>
        <dbReference type="SMART" id="SM00563"/>
    </source>
</evidence>